<dbReference type="PANTHER" id="PTHR43479">
    <property type="entry name" value="ACREF/ENVCD OPERON REPRESSOR-RELATED"/>
    <property type="match status" value="1"/>
</dbReference>
<dbReference type="Proteomes" id="UP000272238">
    <property type="component" value="Unassembled WGS sequence"/>
</dbReference>
<dbReference type="SUPFAM" id="SSF48498">
    <property type="entry name" value="Tetracyclin repressor-like, C-terminal domain"/>
    <property type="match status" value="1"/>
</dbReference>
<sequence>MDRRQVILQGATKSFSMFGYKATTMEQVAKLANVGKGTIYNFFTNKEELLQEVVISMIRDMKAEAEQTLSPNASFIENAHNGLMKMLQFREQHLLFAKLIEEEKAIQTPAVKQMLVKIEEEIVTFLADRLRLGIEKNEVRPCNPDLVAFLLLKSYLAMIVDWQLTHEEALHEEEILELFKETIFRGIANGSSE</sequence>
<dbReference type="Pfam" id="PF00440">
    <property type="entry name" value="TetR_N"/>
    <property type="match status" value="1"/>
</dbReference>
<gene>
    <name evidence="4" type="ORF">D8M03_04855</name>
</gene>
<comment type="caution">
    <text evidence="4">The sequence shown here is derived from an EMBL/GenBank/DDBJ whole genome shotgun (WGS) entry which is preliminary data.</text>
</comment>
<evidence type="ECO:0000313" key="4">
    <source>
        <dbReference type="EMBL" id="RKQ18925.1"/>
    </source>
</evidence>
<dbReference type="GO" id="GO:0003677">
    <property type="term" value="F:DNA binding"/>
    <property type="evidence" value="ECO:0007669"/>
    <property type="project" value="UniProtKB-UniRule"/>
</dbReference>
<dbReference type="PROSITE" id="PS01081">
    <property type="entry name" value="HTH_TETR_1"/>
    <property type="match status" value="1"/>
</dbReference>
<dbReference type="PROSITE" id="PS50977">
    <property type="entry name" value="HTH_TETR_2"/>
    <property type="match status" value="1"/>
</dbReference>
<protein>
    <submittedName>
        <fullName evidence="4">TetR/AcrR family transcriptional regulator</fullName>
    </submittedName>
</protein>
<name>A0A494Z8I2_9BACL</name>
<evidence type="ECO:0000256" key="1">
    <source>
        <dbReference type="ARBA" id="ARBA00023125"/>
    </source>
</evidence>
<dbReference type="RefSeq" id="WP_121213650.1">
    <property type="nucleotide sequence ID" value="NZ_RBZN01000007.1"/>
</dbReference>
<dbReference type="InterPro" id="IPR023772">
    <property type="entry name" value="DNA-bd_HTH_TetR-type_CS"/>
</dbReference>
<dbReference type="OrthoDB" id="9812484at2"/>
<dbReference type="Gene3D" id="1.10.357.10">
    <property type="entry name" value="Tetracycline Repressor, domain 2"/>
    <property type="match status" value="1"/>
</dbReference>
<feature type="DNA-binding region" description="H-T-H motif" evidence="2">
    <location>
        <begin position="24"/>
        <end position="43"/>
    </location>
</feature>
<dbReference type="InterPro" id="IPR036271">
    <property type="entry name" value="Tet_transcr_reg_TetR-rel_C_sf"/>
</dbReference>
<evidence type="ECO:0000313" key="5">
    <source>
        <dbReference type="Proteomes" id="UP000272238"/>
    </source>
</evidence>
<proteinExistence type="predicted"/>
<dbReference type="SUPFAM" id="SSF46689">
    <property type="entry name" value="Homeodomain-like"/>
    <property type="match status" value="1"/>
</dbReference>
<dbReference type="PRINTS" id="PR00455">
    <property type="entry name" value="HTHTETR"/>
</dbReference>
<feature type="domain" description="HTH tetR-type" evidence="3">
    <location>
        <begin position="1"/>
        <end position="61"/>
    </location>
</feature>
<evidence type="ECO:0000256" key="2">
    <source>
        <dbReference type="PROSITE-ProRule" id="PRU00335"/>
    </source>
</evidence>
<dbReference type="EMBL" id="RBZN01000007">
    <property type="protein sequence ID" value="RKQ18925.1"/>
    <property type="molecule type" value="Genomic_DNA"/>
</dbReference>
<dbReference type="InterPro" id="IPR009057">
    <property type="entry name" value="Homeodomain-like_sf"/>
</dbReference>
<keyword evidence="1 2" id="KW-0238">DNA-binding</keyword>
<dbReference type="InterPro" id="IPR050624">
    <property type="entry name" value="HTH-type_Tx_Regulator"/>
</dbReference>
<keyword evidence="5" id="KW-1185">Reference proteome</keyword>
<evidence type="ECO:0000259" key="3">
    <source>
        <dbReference type="PROSITE" id="PS50977"/>
    </source>
</evidence>
<dbReference type="AlphaFoldDB" id="A0A494Z8I2"/>
<dbReference type="PANTHER" id="PTHR43479:SF11">
    <property type="entry name" value="ACREF_ENVCD OPERON REPRESSOR-RELATED"/>
    <property type="match status" value="1"/>
</dbReference>
<organism evidence="4 5">
    <name type="scientific">Ureibacillus endophyticus</name>
    <dbReference type="NCBI Taxonomy" id="1978490"/>
    <lineage>
        <taxon>Bacteria</taxon>
        <taxon>Bacillati</taxon>
        <taxon>Bacillota</taxon>
        <taxon>Bacilli</taxon>
        <taxon>Bacillales</taxon>
        <taxon>Caryophanaceae</taxon>
        <taxon>Ureibacillus</taxon>
    </lineage>
</organism>
<dbReference type="Gene3D" id="1.10.10.60">
    <property type="entry name" value="Homeodomain-like"/>
    <property type="match status" value="1"/>
</dbReference>
<dbReference type="InterPro" id="IPR001647">
    <property type="entry name" value="HTH_TetR"/>
</dbReference>
<accession>A0A494Z8I2</accession>
<reference evidence="4 5" key="1">
    <citation type="journal article" date="2016" name="Antonie Van Leeuwenhoek">
        <title>Lysinibacillus endophyticus sp. nov., an indole-3-acetic acid producing endophytic bacterium isolated from corn root (Zea mays cv. Xinken-5).</title>
        <authorList>
            <person name="Yu J."/>
            <person name="Guan X."/>
            <person name="Liu C."/>
            <person name="Xiang W."/>
            <person name="Yu Z."/>
            <person name="Liu X."/>
            <person name="Wang G."/>
        </authorList>
    </citation>
    <scope>NUCLEOTIDE SEQUENCE [LARGE SCALE GENOMIC DNA]</scope>
    <source>
        <strain evidence="4 5">DSM 100506</strain>
    </source>
</reference>